<organism evidence="2 3">
    <name type="scientific">Pithovirus sibericum</name>
    <dbReference type="NCBI Taxonomy" id="1450746"/>
    <lineage>
        <taxon>Viruses</taxon>
        <taxon>Pithoviruses</taxon>
        <taxon>Orthopithovirinae</taxon>
        <taxon>Alphapithovirus</taxon>
        <taxon>Alphapithovirus sibericum</taxon>
    </lineage>
</organism>
<name>W5S5G5_9VIRU</name>
<feature type="transmembrane region" description="Helical" evidence="1">
    <location>
        <begin position="6"/>
        <end position="23"/>
    </location>
</feature>
<dbReference type="Proteomes" id="UP000202176">
    <property type="component" value="Segment"/>
</dbReference>
<reference evidence="2 3" key="1">
    <citation type="journal article" date="2014" name="Proc. Natl. Acad. Sci. U.S.A.">
        <title>Thirty-thousand-year-old distant relative of giant icosahedral DNA viruses with a pandoravirus morphology.</title>
        <authorList>
            <person name="Legendre M."/>
            <person name="Bartoli J."/>
            <person name="Shmakova L."/>
            <person name="Jeudy S."/>
            <person name="Labadie K."/>
            <person name="Adrait A."/>
            <person name="Lescot M."/>
            <person name="Poirot O."/>
            <person name="Bertaux L."/>
            <person name="Bruley C."/>
            <person name="Coute Y."/>
            <person name="Rivkina E."/>
            <person name="Abergel C."/>
            <person name="Claverie J.M."/>
        </authorList>
    </citation>
    <scope>NUCLEOTIDE SEQUENCE [LARGE SCALE GENOMIC DNA]</scope>
    <source>
        <strain evidence="2">P1084-T</strain>
    </source>
</reference>
<keyword evidence="3" id="KW-1185">Reference proteome</keyword>
<evidence type="ECO:0000313" key="2">
    <source>
        <dbReference type="EMBL" id="AHH01966.1"/>
    </source>
</evidence>
<protein>
    <recommendedName>
        <fullName evidence="4">3 transmembrane helices protein</fullName>
    </recommendedName>
</protein>
<evidence type="ECO:0008006" key="4">
    <source>
        <dbReference type="Google" id="ProtNLM"/>
    </source>
</evidence>
<dbReference type="KEGG" id="vg:18266427"/>
<evidence type="ECO:0000313" key="3">
    <source>
        <dbReference type="Proteomes" id="UP000202176"/>
    </source>
</evidence>
<dbReference type="OrthoDB" id="41420at10239"/>
<evidence type="ECO:0000256" key="1">
    <source>
        <dbReference type="SAM" id="Phobius"/>
    </source>
</evidence>
<gene>
    <name evidence="2" type="ORF">pv_400</name>
</gene>
<feature type="transmembrane region" description="Helical" evidence="1">
    <location>
        <begin position="49"/>
        <end position="68"/>
    </location>
</feature>
<dbReference type="GeneID" id="18266427"/>
<dbReference type="EMBL" id="KF740664">
    <property type="protein sequence ID" value="AHH01966.1"/>
    <property type="molecule type" value="Genomic_DNA"/>
</dbReference>
<keyword evidence="1" id="KW-0812">Transmembrane</keyword>
<feature type="transmembrane region" description="Helical" evidence="1">
    <location>
        <begin position="74"/>
        <end position="95"/>
    </location>
</feature>
<accession>W5S5G5</accession>
<proteinExistence type="predicted"/>
<dbReference type="RefSeq" id="YP_009001301.1">
    <property type="nucleotide sequence ID" value="NC_023423.1"/>
</dbReference>
<keyword evidence="1" id="KW-1133">Transmembrane helix</keyword>
<sequence>MLEVEIWPLVIIVIIVILVYIELTRPLRKCKTFDQILDCIDDNHNQVDWVRSLIVSLSLSLILLFVLRGPFPNFFTFFVVAMILFVVIYFSSAWVQAHWWRNNDYKIEKSLHDLRERMAKNGKRIN</sequence>
<keyword evidence="1" id="KW-0472">Membrane</keyword>